<proteinExistence type="predicted"/>
<dbReference type="Proteomes" id="UP000037962">
    <property type="component" value="Unassembled WGS sequence"/>
</dbReference>
<sequence>MTVADPSVVAPIITATGSLVVSLVALGGVWWNSRQTDARERSTRRYAAELDRERHRLDQLTAAVGELLGHAANARRLTVILGHRMVTAQNSNEPEAVQALTELTAFTAAVSAARFKVELIEPRLGEASGKVVEWCQAMSDAAMREQHDDALTRRQDEVTRALMDAYRRVI</sequence>
<comment type="caution">
    <text evidence="2">The sequence shown here is derived from an EMBL/GenBank/DDBJ whole genome shotgun (WGS) entry which is preliminary data.</text>
</comment>
<gene>
    <name evidence="2" type="ORF">AN912_04065</name>
</gene>
<evidence type="ECO:0000313" key="3">
    <source>
        <dbReference type="Proteomes" id="UP000037962"/>
    </source>
</evidence>
<keyword evidence="1" id="KW-0472">Membrane</keyword>
<dbReference type="EMBL" id="LJFS01000003">
    <property type="protein sequence ID" value="KPG36771.1"/>
    <property type="molecule type" value="Genomic_DNA"/>
</dbReference>
<protein>
    <recommendedName>
        <fullName evidence="4">DUF2489 domain-containing protein</fullName>
    </recommendedName>
</protein>
<evidence type="ECO:0000313" key="2">
    <source>
        <dbReference type="EMBL" id="KPG36771.1"/>
    </source>
</evidence>
<evidence type="ECO:0008006" key="4">
    <source>
        <dbReference type="Google" id="ProtNLM"/>
    </source>
</evidence>
<reference evidence="2 3" key="1">
    <citation type="submission" date="2015-09" db="EMBL/GenBank/DDBJ databases">
        <title>Genome Sequences of Mycobacterium immunogenum Isolates, Recuperated from a Chloraminated Drinking Water Distribution System Simulator Subjected to Episodes of Nitrification.</title>
        <authorList>
            <person name="Gomez-Alvarez V."/>
            <person name="Revetta R.P."/>
        </authorList>
    </citation>
    <scope>NUCLEOTIDE SEQUENCE [LARGE SCALE GENOMIC DNA]</scope>
    <source>
        <strain evidence="2 3">H076</strain>
    </source>
</reference>
<feature type="transmembrane region" description="Helical" evidence="1">
    <location>
        <begin position="12"/>
        <end position="31"/>
    </location>
</feature>
<keyword evidence="1" id="KW-1133">Transmembrane helix</keyword>
<name>A0ABR5LXN9_9MYCO</name>
<keyword evidence="1" id="KW-0812">Transmembrane</keyword>
<evidence type="ECO:0000256" key="1">
    <source>
        <dbReference type="SAM" id="Phobius"/>
    </source>
</evidence>
<organism evidence="2 3">
    <name type="scientific">Mycobacteroides immunogenum</name>
    <dbReference type="NCBI Taxonomy" id="83262"/>
    <lineage>
        <taxon>Bacteria</taxon>
        <taxon>Bacillati</taxon>
        <taxon>Actinomycetota</taxon>
        <taxon>Actinomycetes</taxon>
        <taxon>Mycobacteriales</taxon>
        <taxon>Mycobacteriaceae</taxon>
        <taxon>Mycobacteroides</taxon>
    </lineage>
</organism>
<accession>A0ABR5LXN9</accession>
<keyword evidence="3" id="KW-1185">Reference proteome</keyword>